<feature type="domain" description="HTH OST-type" evidence="4">
    <location>
        <begin position="1192"/>
        <end position="1266"/>
    </location>
</feature>
<dbReference type="PANTHER" id="PTHR14379">
    <property type="entry name" value="LIMKAIN B LKAP"/>
    <property type="match status" value="1"/>
</dbReference>
<feature type="region of interest" description="Disordered" evidence="3">
    <location>
        <begin position="790"/>
        <end position="832"/>
    </location>
</feature>
<dbReference type="GeneTree" id="ENSGT00390000002393"/>
<dbReference type="Ensembl" id="ENSEBUT00000016657.1">
    <property type="protein sequence ID" value="ENSEBUP00000016081.1"/>
    <property type="gene ID" value="ENSEBUG00000010109.1"/>
</dbReference>
<dbReference type="InterPro" id="IPR041966">
    <property type="entry name" value="LOTUS-like"/>
</dbReference>
<dbReference type="PANTHER" id="PTHR14379:SF3">
    <property type="entry name" value="MEIOSIS REGULATOR AND MRNA STABILITY FACTOR 1"/>
    <property type="match status" value="1"/>
</dbReference>
<dbReference type="GO" id="GO:0010468">
    <property type="term" value="P:regulation of gene expression"/>
    <property type="evidence" value="ECO:0007669"/>
    <property type="project" value="InterPro"/>
</dbReference>
<evidence type="ECO:0000256" key="3">
    <source>
        <dbReference type="SAM" id="MobiDB-lite"/>
    </source>
</evidence>
<dbReference type="GO" id="GO:0005777">
    <property type="term" value="C:peroxisome"/>
    <property type="evidence" value="ECO:0007669"/>
    <property type="project" value="InterPro"/>
</dbReference>
<dbReference type="GO" id="GO:1905762">
    <property type="term" value="F:CCR4-NOT complex binding"/>
    <property type="evidence" value="ECO:0007669"/>
    <property type="project" value="TreeGrafter"/>
</dbReference>
<dbReference type="GO" id="GO:0004540">
    <property type="term" value="F:RNA nuclease activity"/>
    <property type="evidence" value="ECO:0007669"/>
    <property type="project" value="InterPro"/>
</dbReference>
<dbReference type="Gene3D" id="3.30.70.330">
    <property type="match status" value="1"/>
</dbReference>
<dbReference type="Gene3D" id="3.30.420.610">
    <property type="entry name" value="LOTUS domain-like"/>
    <property type="match status" value="5"/>
</dbReference>
<dbReference type="Pfam" id="PF11608">
    <property type="entry name" value="RRM_MARF1"/>
    <property type="match status" value="1"/>
</dbReference>
<accession>A0A8C4QIP5</accession>
<feature type="domain" description="HTH OST-type" evidence="4">
    <location>
        <begin position="1116"/>
        <end position="1190"/>
    </location>
</feature>
<proteinExistence type="predicted"/>
<name>A0A8C4QIP5_EPTBU</name>
<feature type="domain" description="HTH OST-type" evidence="4">
    <location>
        <begin position="956"/>
        <end position="1031"/>
    </location>
</feature>
<dbReference type="Pfam" id="PF19687">
    <property type="entry name" value="MARF1_LOTUS"/>
    <property type="match status" value="1"/>
</dbReference>
<keyword evidence="6" id="KW-1185">Reference proteome</keyword>
<dbReference type="PROSITE" id="PS51644">
    <property type="entry name" value="HTH_OST"/>
    <property type="match status" value="5"/>
</dbReference>
<evidence type="ECO:0000256" key="1">
    <source>
        <dbReference type="ARBA" id="ARBA00022737"/>
    </source>
</evidence>
<dbReference type="Pfam" id="PF01936">
    <property type="entry name" value="NYN"/>
    <property type="match status" value="1"/>
</dbReference>
<organism evidence="5 6">
    <name type="scientific">Eptatretus burgeri</name>
    <name type="common">Inshore hagfish</name>
    <dbReference type="NCBI Taxonomy" id="7764"/>
    <lineage>
        <taxon>Eukaryota</taxon>
        <taxon>Metazoa</taxon>
        <taxon>Chordata</taxon>
        <taxon>Craniata</taxon>
        <taxon>Vertebrata</taxon>
        <taxon>Cyclostomata</taxon>
        <taxon>Myxini</taxon>
        <taxon>Myxiniformes</taxon>
        <taxon>Myxinidae</taxon>
        <taxon>Eptatretinae</taxon>
        <taxon>Eptatretus</taxon>
    </lineage>
</organism>
<dbReference type="CDD" id="cd10910">
    <property type="entry name" value="PIN_limkain_b1_N_like"/>
    <property type="match status" value="1"/>
</dbReference>
<feature type="region of interest" description="Disordered" evidence="3">
    <location>
        <begin position="498"/>
        <end position="613"/>
    </location>
</feature>
<feature type="domain" description="HTH OST-type" evidence="4">
    <location>
        <begin position="1032"/>
        <end position="1107"/>
    </location>
</feature>
<dbReference type="InterPro" id="IPR034189">
    <property type="entry name" value="MARF1_RRM1"/>
</dbReference>
<evidence type="ECO:0000313" key="5">
    <source>
        <dbReference type="Ensembl" id="ENSEBUP00000016081.1"/>
    </source>
</evidence>
<feature type="compositionally biased region" description="Basic and acidic residues" evidence="3">
    <location>
        <begin position="1434"/>
        <end position="1446"/>
    </location>
</feature>
<protein>
    <submittedName>
        <fullName evidence="5">Meiosis regulator and mRNA stability factor 1</fullName>
    </submittedName>
</protein>
<keyword evidence="1" id="KW-0677">Repeat</keyword>
<dbReference type="InterPro" id="IPR045602">
    <property type="entry name" value="MARF1_LOTUS"/>
</dbReference>
<dbReference type="InterPro" id="IPR012677">
    <property type="entry name" value="Nucleotide-bd_a/b_plait_sf"/>
</dbReference>
<dbReference type="InterPro" id="IPR021139">
    <property type="entry name" value="NYN"/>
</dbReference>
<feature type="domain" description="HTH OST-type" evidence="4">
    <location>
        <begin position="1344"/>
        <end position="1418"/>
    </location>
</feature>
<dbReference type="InterPro" id="IPR025605">
    <property type="entry name" value="OST-HTH/LOTUS_dom"/>
</dbReference>
<feature type="compositionally biased region" description="Low complexity" evidence="3">
    <location>
        <begin position="1512"/>
        <end position="1526"/>
    </location>
</feature>
<evidence type="ECO:0000256" key="2">
    <source>
        <dbReference type="ARBA" id="ARBA00022884"/>
    </source>
</evidence>
<dbReference type="Pfam" id="PF12872">
    <property type="entry name" value="OST-HTH"/>
    <property type="match status" value="6"/>
</dbReference>
<feature type="region of interest" description="Disordered" evidence="3">
    <location>
        <begin position="1487"/>
        <end position="1541"/>
    </location>
</feature>
<dbReference type="Proteomes" id="UP000694388">
    <property type="component" value="Unplaced"/>
</dbReference>
<dbReference type="InterPro" id="IPR024768">
    <property type="entry name" value="Marf1"/>
</dbReference>
<evidence type="ECO:0000259" key="4">
    <source>
        <dbReference type="PROSITE" id="PS51644"/>
    </source>
</evidence>
<reference evidence="5" key="1">
    <citation type="submission" date="2025-08" db="UniProtKB">
        <authorList>
            <consortium name="Ensembl"/>
        </authorList>
    </citation>
    <scope>IDENTIFICATION</scope>
</reference>
<dbReference type="GO" id="GO:0003723">
    <property type="term" value="F:RNA binding"/>
    <property type="evidence" value="ECO:0007669"/>
    <property type="project" value="UniProtKB-KW"/>
</dbReference>
<feature type="region of interest" description="Disordered" evidence="3">
    <location>
        <begin position="1431"/>
        <end position="1467"/>
    </location>
</feature>
<dbReference type="Gene3D" id="3.40.50.1010">
    <property type="entry name" value="5'-nuclease"/>
    <property type="match status" value="1"/>
</dbReference>
<keyword evidence="2" id="KW-0694">RNA-binding</keyword>
<sequence length="1553" mass="171179">MEPPWPDVPVEWRFLSGQTDQSKTCCLHLSTSAVTDSVLPVMSAKVYPESPSSTDSKDVSTSLLSPPVQVSALGRHSTCPMLHRSPHGAETPTMIHHCSSAPLLISAHASTNLPYGTRNFFPTNGCVGETAGTARQHSVCCGHCPLNSQHVTALPGTVAHPGHLSLGHSYCAHTIPPQHWQCVNCLQQNMEVLCDPGNDARQVAEPDGHANNVWPNVPLPEVPNEMPRLTEVLAGRHTSPAASSVQADSLAPIGVFWDIENCHVPSGRSAMAVVQRLRETLFPGHREAEFLCVCDISKEKREVIQELNNSQVTVVHINATAKNSADDKLRQSLRRFAEMHVAPATAVLLSSDVNFASELSDLRHRHGFRVVLVHKAQASEALLQHAHTTLLYEDLVADLPLCPSPQPCHTLLYVHGLPGGRDPRQLGTRLRQLSENCGGKVLSVRGSRACLRFPSPVSACRAQKRLENEVVFGCHISAAFLPLDDDLGGLDKVGKAPEETDCANGHHQVGHGQSSGGEFDEKALAVGRSVLNTRSPRQAQRKGVRTGNGSTPTSKGRRVGKEDTVTKNDLPNDGGNIPNTTSLAKRSRAVSDLQVKPSCVNQEQPSSRKLGPKNLMQSHDIFQTLPHAASVPTLDRDLAEQVDTRSKERAFHVGSPSAFFRPVGLLGRRQISTPPPLAVSAPVTPVSPCRTSWSPIPQMAGRHVPVSISPSVGLMTSWPALRNLRSQIVSVLQDAPNGCMPFFRFVDVFEKRFRRQVGVTELQLLRDCVAILELGKSCIVCLLPSSSHASPSPHPSPSHPSTPTSCDRSSTASTPEGLEFQEPFCKDHSPNADSRDRDLEVAYLHLGNVHLSLKTFAPQVHTLLHLHTGTVPLLSFPDCYCAEFGPLLERNMEEDEEGKEPHSLVPLEHLITCVPGVHVAMTTSGTKIIKWVQNRPTVLPPDSCELRCRSPAGSPLLVRFSREVLELLGAQPHCLLPFMQFIPTYHHHFGKQCRVTELGFSRLSELLDAVPHVVQILGFGSCRVLTLTHRAQIKRFTSHLLKLLKAQASKHIRISDLPQAYHWCFSRSWDVTEYGVSEVVDLLSDVPEAMVSVCSQDGETYLSLPRKEQSVAERLHTRQFAQEAVQLLRTQPHFRMLFCKFIPHYHHHFGWQCKLAHYGFLKLQELFEAIPDVVQVLECGEERVLSLTETEQLKALEAHMSQLLQAAPQKRIALKHLGTAYNQTFGFPLHLPDYDASSLPELLCRIDHVLKIEDCEERLVVLRSRKPLQQLVIQLLLLLSGEPSKLGKPVLLTRLKQVYEQAFGRTIDPKEFGFFSLAEACKMMHHEIKVLYEDNVPTAVQLTPLFQFASRVRALLQTYHCQHLFLTEFPAAFEKFTGNAPVPTQYGYASMDELILAISQVVCLKDKGKKAILVLKRELRVNLDSYWASPTSVEVEKENEDKKVGELPRSSPCPELTSSSNPADAVTTFDNHGEALERRETAIPKDLLSAPLPPCLPSPQLTPRSNNTSESAGAAAPTEQEAAGVAHNRVSPAKRQSRPRVRLAACFSQAPEL</sequence>
<reference evidence="5" key="2">
    <citation type="submission" date="2025-09" db="UniProtKB">
        <authorList>
            <consortium name="Ensembl"/>
        </authorList>
    </citation>
    <scope>IDENTIFICATION</scope>
</reference>
<evidence type="ECO:0000313" key="6">
    <source>
        <dbReference type="Proteomes" id="UP000694388"/>
    </source>
</evidence>